<evidence type="ECO:0000313" key="6">
    <source>
        <dbReference type="Proteomes" id="UP001291926"/>
    </source>
</evidence>
<evidence type="ECO:0000256" key="1">
    <source>
        <dbReference type="ARBA" id="ARBA00022614"/>
    </source>
</evidence>
<gene>
    <name evidence="5" type="ORF">RD792_004009</name>
</gene>
<evidence type="ECO:0000256" key="3">
    <source>
        <dbReference type="SAM" id="SignalP"/>
    </source>
</evidence>
<dbReference type="EMBL" id="JAYDYQ010001088">
    <property type="protein sequence ID" value="KAK4488262.1"/>
    <property type="molecule type" value="Genomic_DNA"/>
</dbReference>
<keyword evidence="2" id="KW-0677">Repeat</keyword>
<proteinExistence type="predicted"/>
<dbReference type="InterPro" id="IPR013210">
    <property type="entry name" value="LRR_N_plant-typ"/>
</dbReference>
<dbReference type="Proteomes" id="UP001291926">
    <property type="component" value="Unassembled WGS sequence"/>
</dbReference>
<evidence type="ECO:0000313" key="5">
    <source>
        <dbReference type="EMBL" id="KAK4488262.1"/>
    </source>
</evidence>
<organism evidence="5 6">
    <name type="scientific">Penstemon davidsonii</name>
    <dbReference type="NCBI Taxonomy" id="160366"/>
    <lineage>
        <taxon>Eukaryota</taxon>
        <taxon>Viridiplantae</taxon>
        <taxon>Streptophyta</taxon>
        <taxon>Embryophyta</taxon>
        <taxon>Tracheophyta</taxon>
        <taxon>Spermatophyta</taxon>
        <taxon>Magnoliopsida</taxon>
        <taxon>eudicotyledons</taxon>
        <taxon>Gunneridae</taxon>
        <taxon>Pentapetalae</taxon>
        <taxon>asterids</taxon>
        <taxon>lamiids</taxon>
        <taxon>Lamiales</taxon>
        <taxon>Plantaginaceae</taxon>
        <taxon>Cheloneae</taxon>
        <taxon>Penstemon</taxon>
    </lineage>
</organism>
<dbReference type="Pfam" id="PF08263">
    <property type="entry name" value="LRRNT_2"/>
    <property type="match status" value="1"/>
</dbReference>
<evidence type="ECO:0000256" key="2">
    <source>
        <dbReference type="ARBA" id="ARBA00022737"/>
    </source>
</evidence>
<keyword evidence="6" id="KW-1185">Reference proteome</keyword>
<protein>
    <recommendedName>
        <fullName evidence="4">Leucine-rich repeat-containing N-terminal plant-type domain-containing protein</fullName>
    </recommendedName>
</protein>
<dbReference type="InterPro" id="IPR032675">
    <property type="entry name" value="LRR_dom_sf"/>
</dbReference>
<dbReference type="Gene3D" id="3.80.10.10">
    <property type="entry name" value="Ribonuclease Inhibitor"/>
    <property type="match status" value="1"/>
</dbReference>
<feature type="chain" id="PRO_5047481720" description="Leucine-rich repeat-containing N-terminal plant-type domain-containing protein" evidence="3">
    <location>
        <begin position="24"/>
        <end position="82"/>
    </location>
</feature>
<evidence type="ECO:0000259" key="4">
    <source>
        <dbReference type="Pfam" id="PF08263"/>
    </source>
</evidence>
<keyword evidence="3" id="KW-0732">Signal</keyword>
<comment type="caution">
    <text evidence="5">The sequence shown here is derived from an EMBL/GenBank/DDBJ whole genome shotgun (WGS) entry which is preliminary data.</text>
</comment>
<name>A0ABR0DG86_9LAMI</name>
<feature type="signal peptide" evidence="3">
    <location>
        <begin position="1"/>
        <end position="23"/>
    </location>
</feature>
<sequence>MKSFTSFQVLLLSLGLFILNCAAFPKKEEDSWFCSVEALISFKRAIIEDPFLVLSNWIPLDSNPCGWNGISCSMAGDHVIKL</sequence>
<reference evidence="5 6" key="1">
    <citation type="journal article" date="2023" name="bioRxiv">
        <title>Genome report: Whole genome sequence and annotation of Penstemon davidsonii.</title>
        <authorList>
            <person name="Ostevik K.L."/>
            <person name="Alabady M."/>
            <person name="Zhang M."/>
            <person name="Rausher M.D."/>
        </authorList>
    </citation>
    <scope>NUCLEOTIDE SEQUENCE [LARGE SCALE GENOMIC DNA]</scope>
    <source>
        <strain evidence="5">DNT005</strain>
        <tissue evidence="5">Whole leaf</tissue>
    </source>
</reference>
<accession>A0ABR0DG86</accession>
<keyword evidence="1" id="KW-0433">Leucine-rich repeat</keyword>
<feature type="domain" description="Leucine-rich repeat-containing N-terminal plant-type" evidence="4">
    <location>
        <begin position="36"/>
        <end position="73"/>
    </location>
</feature>